<dbReference type="Proteomes" id="UP001327560">
    <property type="component" value="Chromosome 4"/>
</dbReference>
<dbReference type="SMART" id="SM00439">
    <property type="entry name" value="BAH"/>
    <property type="match status" value="1"/>
</dbReference>
<dbReference type="EMBL" id="CP136893">
    <property type="protein sequence ID" value="WOL03042.1"/>
    <property type="molecule type" value="Genomic_DNA"/>
</dbReference>
<dbReference type="InterPro" id="IPR043151">
    <property type="entry name" value="BAH_sf"/>
</dbReference>
<dbReference type="InterPro" id="IPR008395">
    <property type="entry name" value="Agenet-like_dom"/>
</dbReference>
<feature type="domain" description="BAH" evidence="1">
    <location>
        <begin position="163"/>
        <end position="280"/>
    </location>
</feature>
<dbReference type="Gene3D" id="2.30.30.490">
    <property type="match status" value="1"/>
</dbReference>
<dbReference type="Pfam" id="PF05641">
    <property type="entry name" value="Agenet"/>
    <property type="match status" value="1"/>
</dbReference>
<evidence type="ECO:0000313" key="2">
    <source>
        <dbReference type="EMBL" id="WOL03042.1"/>
    </source>
</evidence>
<keyword evidence="3" id="KW-1185">Reference proteome</keyword>
<dbReference type="SMART" id="SM00743">
    <property type="entry name" value="Agenet"/>
    <property type="match status" value="2"/>
</dbReference>
<accession>A0AAQ3K6W2</accession>
<evidence type="ECO:0000313" key="3">
    <source>
        <dbReference type="Proteomes" id="UP001327560"/>
    </source>
</evidence>
<proteinExistence type="predicted"/>
<reference evidence="2 3" key="1">
    <citation type="submission" date="2023-10" db="EMBL/GenBank/DDBJ databases">
        <title>Chromosome-scale genome assembly provides insights into flower coloration mechanisms of Canna indica.</title>
        <authorList>
            <person name="Li C."/>
        </authorList>
    </citation>
    <scope>NUCLEOTIDE SEQUENCE [LARGE SCALE GENOMIC DNA]</scope>
    <source>
        <tissue evidence="2">Flower</tissue>
    </source>
</reference>
<dbReference type="AlphaFoldDB" id="A0AAQ3K6W2"/>
<sequence length="625" mass="71161">MTMPGTGPDFVKWSEQFISQERGRRIVHYYLEDASGDSYLAVIGTERSLRHMLYVVAEEFCQVYGSDKLRVSSLKWRSRREVVDWLASFLPAKACSPHKSKLPKYALKHVLGAELEVNRCSDTGDHLVECLDNNHKSEISWSGDSWTCGKQLHHYGAFCRNGTTIVAHSFVLVMSEEENRYLAYLEDMYEDKKGEKKVKVRWFHQNQEFSRTIPAPAPRPSEVFITPYSQVISAECVDGVATVLTPEHYDKCLQLFPSSAGIRLCFRQYSKNKFKPFDLRTLRGYFNQAVLSCLDIHNETGKGEEERGYDFMKEHVCPRRTRFVKVQKKFLADHLGTRISDHTTTCRPTYKNMGYDLLVQKPFSVKFVGPRNWVAPPFKVGEKIELLCQDSGIRGCWFRCTVLELSHKKLKVCYDDVQNVDGYGNLEEWVPAFRKAAPDRLGMRCSDRLTIRPCLNCIHVLDNVALQKGTAVDVNWSDGWWEAVVIDLADSKGDNVQLYLPGEDIFLICELKRLRMSKDWVGNKWVDIAAKPDILSAISSVGPTNLASCSIIKRAESGNSVMSDQEFITMQANSIEEEKQVEASLISNFFEQLNNEKQSNPRKRLIDEDVEGCCGVGTGIGNEDN</sequence>
<evidence type="ECO:0000259" key="1">
    <source>
        <dbReference type="PROSITE" id="PS51038"/>
    </source>
</evidence>
<name>A0AAQ3K6W2_9LILI</name>
<dbReference type="PROSITE" id="PS51038">
    <property type="entry name" value="BAH"/>
    <property type="match status" value="1"/>
</dbReference>
<organism evidence="2 3">
    <name type="scientific">Canna indica</name>
    <name type="common">Indian-shot</name>
    <dbReference type="NCBI Taxonomy" id="4628"/>
    <lineage>
        <taxon>Eukaryota</taxon>
        <taxon>Viridiplantae</taxon>
        <taxon>Streptophyta</taxon>
        <taxon>Embryophyta</taxon>
        <taxon>Tracheophyta</taxon>
        <taxon>Spermatophyta</taxon>
        <taxon>Magnoliopsida</taxon>
        <taxon>Liliopsida</taxon>
        <taxon>Zingiberales</taxon>
        <taxon>Cannaceae</taxon>
        <taxon>Canna</taxon>
    </lineage>
</organism>
<protein>
    <recommendedName>
        <fullName evidence="1">BAH domain-containing protein</fullName>
    </recommendedName>
</protein>
<dbReference type="InterPro" id="IPR001025">
    <property type="entry name" value="BAH_dom"/>
</dbReference>
<dbReference type="Pfam" id="PF01426">
    <property type="entry name" value="BAH"/>
    <property type="match status" value="1"/>
</dbReference>
<dbReference type="CDD" id="cd04721">
    <property type="entry name" value="BAH_plant_1"/>
    <property type="match status" value="1"/>
</dbReference>
<dbReference type="CDD" id="cd20405">
    <property type="entry name" value="Tudor_Agenet_AtDUF_rpt1_3"/>
    <property type="match status" value="1"/>
</dbReference>
<dbReference type="InterPro" id="IPR014002">
    <property type="entry name" value="Agenet_dom_plant"/>
</dbReference>
<gene>
    <name evidence="2" type="ORF">Cni_G11762</name>
</gene>
<dbReference type="PANTHER" id="PTHR31917">
    <property type="entry name" value="AGENET DOMAIN-CONTAINING PROTEIN-RELATED"/>
    <property type="match status" value="1"/>
</dbReference>
<dbReference type="PANTHER" id="PTHR31917:SF101">
    <property type="entry name" value="OS07G0607300 PROTEIN"/>
    <property type="match status" value="1"/>
</dbReference>
<dbReference type="GO" id="GO:0003682">
    <property type="term" value="F:chromatin binding"/>
    <property type="evidence" value="ECO:0007669"/>
    <property type="project" value="InterPro"/>
</dbReference>